<reference evidence="4 5" key="1">
    <citation type="journal article" date="2013" name="Nat. Genet.">
        <title>The high-quality draft genome of peach (Prunus persica) identifies unique patterns of genetic diversity, domestication and genome evolution.</title>
        <authorList>
            <consortium name="International Peach Genome Initiative"/>
            <person name="Verde I."/>
            <person name="Abbott A.G."/>
            <person name="Scalabrin S."/>
            <person name="Jung S."/>
            <person name="Shu S."/>
            <person name="Marroni F."/>
            <person name="Zhebentyayeva T."/>
            <person name="Dettori M.T."/>
            <person name="Grimwood J."/>
            <person name="Cattonaro F."/>
            <person name="Zuccolo A."/>
            <person name="Rossini L."/>
            <person name="Jenkins J."/>
            <person name="Vendramin E."/>
            <person name="Meisel L.A."/>
            <person name="Decroocq V."/>
            <person name="Sosinski B."/>
            <person name="Prochnik S."/>
            <person name="Mitros T."/>
            <person name="Policriti A."/>
            <person name="Cipriani G."/>
            <person name="Dondini L."/>
            <person name="Ficklin S."/>
            <person name="Goodstein D.M."/>
            <person name="Xuan P."/>
            <person name="Del Fabbro C."/>
            <person name="Aramini V."/>
            <person name="Copetti D."/>
            <person name="Gonzalez S."/>
            <person name="Horner D.S."/>
            <person name="Falchi R."/>
            <person name="Lucas S."/>
            <person name="Mica E."/>
            <person name="Maldonado J."/>
            <person name="Lazzari B."/>
            <person name="Bielenberg D."/>
            <person name="Pirona R."/>
            <person name="Miculan M."/>
            <person name="Barakat A."/>
            <person name="Testolin R."/>
            <person name="Stella A."/>
            <person name="Tartarini S."/>
            <person name="Tonutti P."/>
            <person name="Arus P."/>
            <person name="Orellana A."/>
            <person name="Wells C."/>
            <person name="Main D."/>
            <person name="Vizzotto G."/>
            <person name="Silva H."/>
            <person name="Salamini F."/>
            <person name="Schmutz J."/>
            <person name="Morgante M."/>
            <person name="Rokhsar D.S."/>
        </authorList>
    </citation>
    <scope>NUCLEOTIDE SEQUENCE [LARGE SCALE GENOMIC DNA]</scope>
    <source>
        <strain evidence="5">cv. Nemared</strain>
    </source>
</reference>
<protein>
    <recommendedName>
        <fullName evidence="3">Jacalin-type lectin domain-containing protein</fullName>
    </recommendedName>
</protein>
<evidence type="ECO:0000256" key="2">
    <source>
        <dbReference type="ARBA" id="ARBA00022734"/>
    </source>
</evidence>
<dbReference type="Proteomes" id="UP000006882">
    <property type="component" value="Chromosome G3"/>
</dbReference>
<dbReference type="InterPro" id="IPR033734">
    <property type="entry name" value="Jacalin-like_lectin_dom_plant"/>
</dbReference>
<keyword evidence="2" id="KW-0430">Lectin</keyword>
<dbReference type="Gene3D" id="2.100.10.30">
    <property type="entry name" value="Jacalin-like lectin domain"/>
    <property type="match status" value="2"/>
</dbReference>
<proteinExistence type="inferred from homology"/>
<dbReference type="InterPro" id="IPR036404">
    <property type="entry name" value="Jacalin-like_lectin_dom_sf"/>
</dbReference>
<evidence type="ECO:0000256" key="1">
    <source>
        <dbReference type="ARBA" id="ARBA00006568"/>
    </source>
</evidence>
<dbReference type="FunFam" id="2.100.10.30:FF:000001">
    <property type="entry name" value="Jacalin-related lectin 33"/>
    <property type="match status" value="2"/>
</dbReference>
<dbReference type="GO" id="GO:0005536">
    <property type="term" value="F:D-glucose binding"/>
    <property type="evidence" value="ECO:0007669"/>
    <property type="project" value="UniProtKB-ARBA"/>
</dbReference>
<dbReference type="PANTHER" id="PTHR47293:SF79">
    <property type="entry name" value="JACALIN-TYPE LECTIN DOMAIN-CONTAINING PROTEIN"/>
    <property type="match status" value="1"/>
</dbReference>
<dbReference type="Gramene" id="ONI15646">
    <property type="protein sequence ID" value="ONI15646"/>
    <property type="gene ID" value="PRUPE_3G053500"/>
</dbReference>
<organism evidence="4 5">
    <name type="scientific">Prunus persica</name>
    <name type="common">Peach</name>
    <name type="synonym">Amygdalus persica</name>
    <dbReference type="NCBI Taxonomy" id="3760"/>
    <lineage>
        <taxon>Eukaryota</taxon>
        <taxon>Viridiplantae</taxon>
        <taxon>Streptophyta</taxon>
        <taxon>Embryophyta</taxon>
        <taxon>Tracheophyta</taxon>
        <taxon>Spermatophyta</taxon>
        <taxon>Magnoliopsida</taxon>
        <taxon>eudicotyledons</taxon>
        <taxon>Gunneridae</taxon>
        <taxon>Pentapetalae</taxon>
        <taxon>rosids</taxon>
        <taxon>fabids</taxon>
        <taxon>Rosales</taxon>
        <taxon>Rosaceae</taxon>
        <taxon>Amygdaloideae</taxon>
        <taxon>Amygdaleae</taxon>
        <taxon>Prunus</taxon>
    </lineage>
</organism>
<dbReference type="STRING" id="3760.A0A251PVP6"/>
<sequence>MDGKERASGKKKTIEVGPWGGNGGADWDDGIYNGVREITLAYGLCIDSITVVYDRNGKPVKAETHGGRGGDQTAEIKLQYPDEHLVGVSGHYCPMMFGIGPRLIRSLKFQSNRRTFGPYGIEEGTPFTFTVDGGQIVGLKGRDGWYLDAIGFHVSPPPTKNSQSIQKTIVIEPWGGNGGADWDDGIYNGVREIKIAYCLCIDSITAVYDRNDKPVKAETHGGRGGNQTAEIKLQYPDEFLVGVSGHYCPMMFGIGPRLIRSLKFQSNRRTFGPYGIEEGTPFTFTVDGGKIVGLKGRDGWYLDAIGFHVSPPQTKKLFQSIQKSFRRLGSSVSKP</sequence>
<gene>
    <name evidence="4" type="ORF">PRUPE_3G053500</name>
</gene>
<feature type="domain" description="Jacalin-type lectin" evidence="3">
    <location>
        <begin position="13"/>
        <end position="156"/>
    </location>
</feature>
<keyword evidence="5" id="KW-1185">Reference proteome</keyword>
<dbReference type="AlphaFoldDB" id="A0A251PVP6"/>
<feature type="domain" description="Jacalin-type lectin" evidence="3">
    <location>
        <begin position="168"/>
        <end position="311"/>
    </location>
</feature>
<accession>A0A251PVP6</accession>
<dbReference type="PROSITE" id="PS51752">
    <property type="entry name" value="JACALIN_LECTIN"/>
    <property type="match status" value="2"/>
</dbReference>
<evidence type="ECO:0000313" key="4">
    <source>
        <dbReference type="EMBL" id="ONI15646.1"/>
    </source>
</evidence>
<evidence type="ECO:0000313" key="5">
    <source>
        <dbReference type="Proteomes" id="UP000006882"/>
    </source>
</evidence>
<dbReference type="CDD" id="cd09612">
    <property type="entry name" value="Jacalin"/>
    <property type="match status" value="2"/>
</dbReference>
<dbReference type="InterPro" id="IPR001229">
    <property type="entry name" value="Jacalin-like_lectin_dom"/>
</dbReference>
<dbReference type="SMART" id="SM00915">
    <property type="entry name" value="Jacalin"/>
    <property type="match status" value="2"/>
</dbReference>
<dbReference type="PANTHER" id="PTHR47293">
    <property type="entry name" value="JACALIN-RELATED LECTIN 3"/>
    <property type="match status" value="1"/>
</dbReference>
<dbReference type="EMBL" id="CM007653">
    <property type="protein sequence ID" value="ONI15646.1"/>
    <property type="molecule type" value="Genomic_DNA"/>
</dbReference>
<comment type="similarity">
    <text evidence="1">Belongs to the jacalin lectin family.</text>
</comment>
<dbReference type="GO" id="GO:0005537">
    <property type="term" value="F:D-mannose binding"/>
    <property type="evidence" value="ECO:0007669"/>
    <property type="project" value="UniProtKB-ARBA"/>
</dbReference>
<name>A0A251PVP6_PRUPE</name>
<dbReference type="Pfam" id="PF01419">
    <property type="entry name" value="Jacalin"/>
    <property type="match status" value="2"/>
</dbReference>
<evidence type="ECO:0000259" key="3">
    <source>
        <dbReference type="PROSITE" id="PS51752"/>
    </source>
</evidence>
<dbReference type="SUPFAM" id="SSF51101">
    <property type="entry name" value="Mannose-binding lectins"/>
    <property type="match status" value="2"/>
</dbReference>